<dbReference type="Proteomes" id="UP000664702">
    <property type="component" value="Chromosome"/>
</dbReference>
<evidence type="ECO:0000313" key="1">
    <source>
        <dbReference type="EMBL" id="MBO1864301.1"/>
    </source>
</evidence>
<reference evidence="1" key="1">
    <citation type="submission" date="2021-03" db="EMBL/GenBank/DDBJ databases">
        <title>Whole Genome Sequence of Bradyrhizobium sp. Strain 144S4.</title>
        <authorList>
            <person name="Bromfield E.S.P."/>
            <person name="Cloutier S."/>
        </authorList>
    </citation>
    <scope>NUCLEOTIDE SEQUENCE [LARGE SCALE GENOMIC DNA]</scope>
    <source>
        <strain evidence="1">144S4</strain>
    </source>
</reference>
<sequence>MTEHTKDKLAAALREVGLAKMADKAARGYYHDFLSPLDLPEIQLMHDLALAADDAGKANDATRFREIVVLRDRAMNGDFDASAEESDEWAKSPEGQDAMRLLIRGKS</sequence>
<evidence type="ECO:0000313" key="3">
    <source>
        <dbReference type="Proteomes" id="UP000664702"/>
    </source>
</evidence>
<dbReference type="EMBL" id="JAGEMI010000001">
    <property type="protein sequence ID" value="MBO1864301.1"/>
    <property type="molecule type" value="Genomic_DNA"/>
</dbReference>
<reference evidence="2 3" key="2">
    <citation type="journal article" date="2022" name="Int. J. Syst. Evol. Microbiol.">
        <title>Strains of Bradyrhizobium barranii sp. nov. associated with legumes native to Canada are symbionts of soybeans and belong to different subspecies (subsp. barranii subsp. nov. and subsp. apii subsp. nov.) and symbiovars (sv. glycinearum and sv. septentrionale).</title>
        <authorList>
            <person name="Bromfield E.S.P."/>
            <person name="Cloutier S."/>
            <person name="Wasai-Hara S."/>
            <person name="Minamisawa K."/>
        </authorList>
    </citation>
    <scope>NUCLEOTIDE SEQUENCE [LARGE SCALE GENOMIC DNA]</scope>
    <source>
        <strain evidence="2 3">144S4</strain>
    </source>
</reference>
<dbReference type="EMBL" id="CP086136">
    <property type="protein sequence ID" value="UEM17061.1"/>
    <property type="molecule type" value="Genomic_DNA"/>
</dbReference>
<dbReference type="RefSeq" id="WP_208086539.1">
    <property type="nucleotide sequence ID" value="NZ_CP086136.1"/>
</dbReference>
<proteinExistence type="predicted"/>
<accession>A0A939M6V3</accession>
<dbReference type="KEGG" id="bban:J4G43_024230"/>
<gene>
    <name evidence="2" type="ORF">J4G43_024230</name>
    <name evidence="1" type="ORF">J4G43_26250</name>
</gene>
<protein>
    <submittedName>
        <fullName evidence="1">Uncharacterized protein</fullName>
    </submittedName>
</protein>
<organism evidence="1">
    <name type="scientific">Bradyrhizobium barranii subsp. barranii</name>
    <dbReference type="NCBI Taxonomy" id="2823807"/>
    <lineage>
        <taxon>Bacteria</taxon>
        <taxon>Pseudomonadati</taxon>
        <taxon>Pseudomonadota</taxon>
        <taxon>Alphaproteobacteria</taxon>
        <taxon>Hyphomicrobiales</taxon>
        <taxon>Nitrobacteraceae</taxon>
        <taxon>Bradyrhizobium</taxon>
        <taxon>Bradyrhizobium barranii</taxon>
    </lineage>
</organism>
<dbReference type="AlphaFoldDB" id="A0A939M6V3"/>
<evidence type="ECO:0000313" key="2">
    <source>
        <dbReference type="EMBL" id="UEM17061.1"/>
    </source>
</evidence>
<name>A0A939M6V3_9BRAD</name>